<protein>
    <recommendedName>
        <fullName evidence="1">Retrotransposon Copia-like N-terminal domain-containing protein</fullName>
    </recommendedName>
</protein>
<dbReference type="GO" id="GO:0008270">
    <property type="term" value="F:zinc ion binding"/>
    <property type="evidence" value="ECO:0007669"/>
    <property type="project" value="InterPro"/>
</dbReference>
<feature type="domain" description="Retrotransposon Copia-like N-terminal" evidence="1">
    <location>
        <begin position="22"/>
        <end position="68"/>
    </location>
</feature>
<dbReference type="PANTHER" id="PTHR37610:SF6">
    <property type="entry name" value="GAG-POLYPEPTIDE OF LTR COPIA-TYPE-RELATED"/>
    <property type="match status" value="1"/>
</dbReference>
<sequence length="364" mass="40579">MADLESSSRSSSIDPSNCLYLHPSDNPGMILVSKSFDGTGFGAWKRAMTIALSAKNKLSFVDGRSVQPMNPLQIETWKRCNDMVISWILNTLSRDISESVIYTETASQLWKELNDRYGQPNGAKLYQLQKNLCEISQGTDDIATYFTKMKRNWDELNTLSIIPSCTCGASQILAKREEDQRLVQFLMGLNSVYDTIRGNILMMKPFPSINQAYALLIQDEKQREIHAGAQFLSESASMNVNTHSQRQYVKSDSKKSLVCTHCKKSGHVASKCYRLVGFPKDFKFTKSKQFAATVQSDATDAKKSNTSSMTSMNNALTAEQYNVLLQLLQKASIDGDPTSATPNTKPLNYANFAGPFTEEANGSW</sequence>
<organism evidence="2 3">
    <name type="scientific">Mikania micrantha</name>
    <name type="common">bitter vine</name>
    <dbReference type="NCBI Taxonomy" id="192012"/>
    <lineage>
        <taxon>Eukaryota</taxon>
        <taxon>Viridiplantae</taxon>
        <taxon>Streptophyta</taxon>
        <taxon>Embryophyta</taxon>
        <taxon>Tracheophyta</taxon>
        <taxon>Spermatophyta</taxon>
        <taxon>Magnoliopsida</taxon>
        <taxon>eudicotyledons</taxon>
        <taxon>Gunneridae</taxon>
        <taxon>Pentapetalae</taxon>
        <taxon>asterids</taxon>
        <taxon>campanulids</taxon>
        <taxon>Asterales</taxon>
        <taxon>Asteraceae</taxon>
        <taxon>Asteroideae</taxon>
        <taxon>Heliantheae alliance</taxon>
        <taxon>Eupatorieae</taxon>
        <taxon>Mikania</taxon>
    </lineage>
</organism>
<evidence type="ECO:0000313" key="2">
    <source>
        <dbReference type="EMBL" id="KAD5961517.1"/>
    </source>
</evidence>
<dbReference type="AlphaFoldDB" id="A0A5N6P752"/>
<name>A0A5N6P752_9ASTR</name>
<dbReference type="InterPro" id="IPR036875">
    <property type="entry name" value="Znf_CCHC_sf"/>
</dbReference>
<dbReference type="InterPro" id="IPR029472">
    <property type="entry name" value="Copia-like_N"/>
</dbReference>
<keyword evidence="3" id="KW-1185">Reference proteome</keyword>
<accession>A0A5N6P752</accession>
<evidence type="ECO:0000259" key="1">
    <source>
        <dbReference type="Pfam" id="PF14244"/>
    </source>
</evidence>
<dbReference type="GO" id="GO:0003676">
    <property type="term" value="F:nucleic acid binding"/>
    <property type="evidence" value="ECO:0007669"/>
    <property type="project" value="InterPro"/>
</dbReference>
<dbReference type="Proteomes" id="UP000326396">
    <property type="component" value="Linkage Group LG14"/>
</dbReference>
<dbReference type="Pfam" id="PF14244">
    <property type="entry name" value="Retrotran_gag_3"/>
    <property type="match status" value="1"/>
</dbReference>
<dbReference type="EMBL" id="SZYD01000006">
    <property type="protein sequence ID" value="KAD5961517.1"/>
    <property type="molecule type" value="Genomic_DNA"/>
</dbReference>
<evidence type="ECO:0000313" key="3">
    <source>
        <dbReference type="Proteomes" id="UP000326396"/>
    </source>
</evidence>
<dbReference type="SUPFAM" id="SSF57756">
    <property type="entry name" value="Retrovirus zinc finger-like domains"/>
    <property type="match status" value="1"/>
</dbReference>
<gene>
    <name evidence="2" type="ORF">E3N88_12990</name>
</gene>
<comment type="caution">
    <text evidence="2">The sequence shown here is derived from an EMBL/GenBank/DDBJ whole genome shotgun (WGS) entry which is preliminary data.</text>
</comment>
<dbReference type="OrthoDB" id="5544992at2759"/>
<proteinExistence type="predicted"/>
<dbReference type="PANTHER" id="PTHR37610">
    <property type="entry name" value="CCHC-TYPE DOMAIN-CONTAINING PROTEIN"/>
    <property type="match status" value="1"/>
</dbReference>
<reference evidence="2 3" key="1">
    <citation type="submission" date="2019-05" db="EMBL/GenBank/DDBJ databases">
        <title>Mikania micrantha, genome provides insights into the molecular mechanism of rapid growth.</title>
        <authorList>
            <person name="Liu B."/>
        </authorList>
    </citation>
    <scope>NUCLEOTIDE SEQUENCE [LARGE SCALE GENOMIC DNA]</scope>
    <source>
        <strain evidence="2">NLD-2019</strain>
        <tissue evidence="2">Leaf</tissue>
    </source>
</reference>